<dbReference type="KEGG" id="pacp:FAZ97_00945"/>
<evidence type="ECO:0000313" key="5">
    <source>
        <dbReference type="EMBL" id="QGZ53586.1"/>
    </source>
</evidence>
<dbReference type="Pfam" id="PF01515">
    <property type="entry name" value="PTA_PTB"/>
    <property type="match status" value="1"/>
</dbReference>
<evidence type="ECO:0000259" key="4">
    <source>
        <dbReference type="Pfam" id="PF01515"/>
    </source>
</evidence>
<feature type="domain" description="Phosphate acetyl/butaryl transferase" evidence="4">
    <location>
        <begin position="92"/>
        <end position="306"/>
    </location>
</feature>
<evidence type="ECO:0000256" key="3">
    <source>
        <dbReference type="ARBA" id="ARBA00023315"/>
    </source>
</evidence>
<dbReference type="InterPro" id="IPR050500">
    <property type="entry name" value="Phos_Acetyltrans/Butyryltrans"/>
</dbReference>
<keyword evidence="2 5" id="KW-0808">Transferase</keyword>
<keyword evidence="3 5" id="KW-0012">Acyltransferase</keyword>
<dbReference type="PIRSF" id="PIRSF000428">
    <property type="entry name" value="P_Ac_trans"/>
    <property type="match status" value="1"/>
</dbReference>
<dbReference type="Gene3D" id="3.40.718.10">
    <property type="entry name" value="Isopropylmalate Dehydrogenase"/>
    <property type="match status" value="1"/>
</dbReference>
<name>A0A7Z2J6Z6_9BURK</name>
<dbReference type="NCBIfam" id="NF008852">
    <property type="entry name" value="PRK11890.1"/>
    <property type="match status" value="1"/>
</dbReference>
<dbReference type="EC" id="2.3.1.8" evidence="5"/>
<dbReference type="InterPro" id="IPR002505">
    <property type="entry name" value="PTA_PTB"/>
</dbReference>
<proteinExistence type="inferred from homology"/>
<reference evidence="5 6" key="1">
    <citation type="submission" date="2019-12" db="EMBL/GenBank/DDBJ databases">
        <title>Paraburkholderia acidiphila 7Q-K02 sp. nov and Paraburkholderia acidisoli DHF22 sp. nov., two strains isolated from forest soil.</title>
        <authorList>
            <person name="Gao Z."/>
            <person name="Qiu L."/>
        </authorList>
    </citation>
    <scope>NUCLEOTIDE SEQUENCE [LARGE SCALE GENOMIC DNA]</scope>
    <source>
        <strain evidence="5 6">7Q-K02</strain>
    </source>
</reference>
<dbReference type="AlphaFoldDB" id="A0A7Z2J6Z6"/>
<accession>A0A7Z2J6Z6</accession>
<sequence length="321" mass="33271">MQALVETAMTSSPDKYSVLLARCGGLAPVPTAVAHPCDVSSLTGAIDAANLGLIVPILVGPEAKIHAVAEEADLRLDGVTIIDAPHSHASAELAVRAVREGEAELLMKGSLHSDELLHEVALGANGLRTERRLSHVFAMDVPSYHKPIFITDAAVNIFPKLADKADIVRNAIDLVQALGVGTPKVAILGAVETVSEKMPSTIDAAALCKMADRGQITGGLLDGPLAFDNAISAEAARIKGITSPVAGDPDILLVPDLEAGNMLAKQLTFLAGAEAAGIVLGARVPIILTSRADSVRSRIGSCAIAVLLAHARRSRKATEIL</sequence>
<evidence type="ECO:0000313" key="6">
    <source>
        <dbReference type="Proteomes" id="UP000434209"/>
    </source>
</evidence>
<dbReference type="SUPFAM" id="SSF53659">
    <property type="entry name" value="Isocitrate/Isopropylmalate dehydrogenase-like"/>
    <property type="match status" value="1"/>
</dbReference>
<dbReference type="NCBIfam" id="NF006045">
    <property type="entry name" value="PRK08190.1"/>
    <property type="match status" value="1"/>
</dbReference>
<keyword evidence="6" id="KW-1185">Reference proteome</keyword>
<dbReference type="Proteomes" id="UP000434209">
    <property type="component" value="Chromosome 1"/>
</dbReference>
<gene>
    <name evidence="5" type="ORF">FAZ97_00945</name>
</gene>
<comment type="similarity">
    <text evidence="1">Belongs to the phosphate acetyltransferase and butyryltransferase family.</text>
</comment>
<evidence type="ECO:0000256" key="2">
    <source>
        <dbReference type="ARBA" id="ARBA00022679"/>
    </source>
</evidence>
<protein>
    <submittedName>
        <fullName evidence="5">Phosphate acetyltransferase</fullName>
        <ecNumber evidence="5">2.3.1.8</ecNumber>
    </submittedName>
</protein>
<dbReference type="InterPro" id="IPR012147">
    <property type="entry name" value="P_Ac_Bu_trans"/>
</dbReference>
<dbReference type="PANTHER" id="PTHR43356">
    <property type="entry name" value="PHOSPHATE ACETYLTRANSFERASE"/>
    <property type="match status" value="1"/>
</dbReference>
<dbReference type="OrthoDB" id="9774179at2"/>
<dbReference type="EMBL" id="CP046909">
    <property type="protein sequence ID" value="QGZ53586.1"/>
    <property type="molecule type" value="Genomic_DNA"/>
</dbReference>
<evidence type="ECO:0000256" key="1">
    <source>
        <dbReference type="ARBA" id="ARBA00005656"/>
    </source>
</evidence>
<dbReference type="GO" id="GO:0008959">
    <property type="term" value="F:phosphate acetyltransferase activity"/>
    <property type="evidence" value="ECO:0007669"/>
    <property type="project" value="UniProtKB-EC"/>
</dbReference>
<dbReference type="PANTHER" id="PTHR43356:SF2">
    <property type="entry name" value="PHOSPHATE ACETYLTRANSFERASE"/>
    <property type="match status" value="1"/>
</dbReference>
<organism evidence="5 6">
    <name type="scientific">Paraburkholderia acidiphila</name>
    <dbReference type="NCBI Taxonomy" id="2571747"/>
    <lineage>
        <taxon>Bacteria</taxon>
        <taxon>Pseudomonadati</taxon>
        <taxon>Pseudomonadota</taxon>
        <taxon>Betaproteobacteria</taxon>
        <taxon>Burkholderiales</taxon>
        <taxon>Burkholderiaceae</taxon>
        <taxon>Paraburkholderia</taxon>
    </lineage>
</organism>